<accession>A0A401IWN8</accession>
<evidence type="ECO:0008006" key="3">
    <source>
        <dbReference type="Google" id="ProtNLM"/>
    </source>
</evidence>
<sequence length="57" mass="6763">MKDSGFRIRVQRELREQFLAACKAQDKPAAQVLREFMRDFVEAHPTQSLLDEQKDRK</sequence>
<evidence type="ECO:0000313" key="1">
    <source>
        <dbReference type="EMBL" id="GBH28768.1"/>
    </source>
</evidence>
<comment type="caution">
    <text evidence="1">The sequence shown here is derived from an EMBL/GenBank/DDBJ whole genome shotgun (WGS) entry which is preliminary data.</text>
</comment>
<name>A0A401IWN8_SPHXE</name>
<dbReference type="RefSeq" id="WP_255308807.1">
    <property type="nucleotide sequence ID" value="NZ_BBQY01000001.1"/>
</dbReference>
<organism evidence="1 2">
    <name type="scientific">Sphingobium xenophagum</name>
    <dbReference type="NCBI Taxonomy" id="121428"/>
    <lineage>
        <taxon>Bacteria</taxon>
        <taxon>Pseudomonadati</taxon>
        <taxon>Pseudomonadota</taxon>
        <taxon>Alphaproteobacteria</taxon>
        <taxon>Sphingomonadales</taxon>
        <taxon>Sphingomonadaceae</taxon>
        <taxon>Sphingobium</taxon>
    </lineage>
</organism>
<gene>
    <name evidence="1" type="ORF">MBESOW_P0020</name>
</gene>
<keyword evidence="2" id="KW-1185">Reference proteome</keyword>
<dbReference type="AlphaFoldDB" id="A0A401IWN8"/>
<dbReference type="Proteomes" id="UP000290975">
    <property type="component" value="Unassembled WGS sequence"/>
</dbReference>
<dbReference type="EMBL" id="BBQY01000001">
    <property type="protein sequence ID" value="GBH28768.1"/>
    <property type="molecule type" value="Genomic_DNA"/>
</dbReference>
<proteinExistence type="predicted"/>
<protein>
    <recommendedName>
        <fullName evidence="3">Plasmid-related protein</fullName>
    </recommendedName>
</protein>
<reference evidence="1 2" key="1">
    <citation type="submission" date="2014-12" db="EMBL/GenBank/DDBJ databases">
        <title>Whole genome sequencing of Sphingobium xenophagum OW59.</title>
        <authorList>
            <person name="Ohta Y."/>
            <person name="Nishi S."/>
            <person name="Hatada Y."/>
        </authorList>
    </citation>
    <scope>NUCLEOTIDE SEQUENCE [LARGE SCALE GENOMIC DNA]</scope>
    <source>
        <strain evidence="1 2">OW59</strain>
    </source>
</reference>
<evidence type="ECO:0000313" key="2">
    <source>
        <dbReference type="Proteomes" id="UP000290975"/>
    </source>
</evidence>